<reference evidence="3 4" key="1">
    <citation type="journal article" date="2015" name="Genome Announc.">
        <title>Expanding the biotechnology potential of lactobacilli through comparative genomics of 213 strains and associated genera.</title>
        <authorList>
            <person name="Sun Z."/>
            <person name="Harris H.M."/>
            <person name="McCann A."/>
            <person name="Guo C."/>
            <person name="Argimon S."/>
            <person name="Zhang W."/>
            <person name="Yang X."/>
            <person name="Jeffery I.B."/>
            <person name="Cooney J.C."/>
            <person name="Kagawa T.F."/>
            <person name="Liu W."/>
            <person name="Song Y."/>
            <person name="Salvetti E."/>
            <person name="Wrobel A."/>
            <person name="Rasinkangas P."/>
            <person name="Parkhill J."/>
            <person name="Rea M.C."/>
            <person name="O'Sullivan O."/>
            <person name="Ritari J."/>
            <person name="Douillard F.P."/>
            <person name="Paul Ross R."/>
            <person name="Yang R."/>
            <person name="Briner A.E."/>
            <person name="Felis G.E."/>
            <person name="de Vos W.M."/>
            <person name="Barrangou R."/>
            <person name="Klaenhammer T.R."/>
            <person name="Caufield P.W."/>
            <person name="Cui Y."/>
            <person name="Zhang H."/>
            <person name="O'Toole P.W."/>
        </authorList>
    </citation>
    <scope>NUCLEOTIDE SEQUENCE [LARGE SCALE GENOMIC DNA]</scope>
    <source>
        <strain evidence="3 4">DSM 13238</strain>
    </source>
</reference>
<organism evidence="3 4">
    <name type="scientific">Companilactobacillus paralimentarius DSM 13238 = JCM 10415</name>
    <dbReference type="NCBI Taxonomy" id="1122151"/>
    <lineage>
        <taxon>Bacteria</taxon>
        <taxon>Bacillati</taxon>
        <taxon>Bacillota</taxon>
        <taxon>Bacilli</taxon>
        <taxon>Lactobacillales</taxon>
        <taxon>Lactobacillaceae</taxon>
        <taxon>Companilactobacillus</taxon>
    </lineage>
</organism>
<dbReference type="PATRIC" id="fig|1122151.5.peg.1617"/>
<dbReference type="InterPro" id="IPR006680">
    <property type="entry name" value="Amidohydro-rel"/>
</dbReference>
<sequence>MIDRIGEKIMSQKLDVFAHVLPANLLKSIKKDVPSIIEDNLFLQIPSLTDLKLRHHDFPQNVKQVISNVNLNPEDYFDGEKSARMCWDANEEMIQIQKDNADIFESVVAMVPMNNLDETIRIIQEVSKNSSLVGIQIFTRALGKSIADPEFEGVFKIAAKLNVPIWLHPVFDDRKPDNNLTFSWEYELTQAMYQLVSADYFEKYSDLKIIVHHAGAMVPFFAGRIKYTLPKHYEDFKKFYVDTAILGNPKALELALDFYGSKHLVFGTDAPFAVMPNGATKEIMQAIDEMNITDTQKDNIYQKNFINLLKEK</sequence>
<dbReference type="PANTHER" id="PTHR21240:SF28">
    <property type="entry name" value="ISO-OROTATE DECARBOXYLASE (EUROFUNG)"/>
    <property type="match status" value="1"/>
</dbReference>
<dbReference type="PANTHER" id="PTHR21240">
    <property type="entry name" value="2-AMINO-3-CARBOXYLMUCONATE-6-SEMIALDEHYDE DECARBOXYLASE"/>
    <property type="match status" value="1"/>
</dbReference>
<keyword evidence="1" id="KW-0456">Lyase</keyword>
<evidence type="ECO:0000313" key="3">
    <source>
        <dbReference type="EMBL" id="KRL31780.1"/>
    </source>
</evidence>
<gene>
    <name evidence="3" type="ORF">FD33_GL001561</name>
</gene>
<comment type="caution">
    <text evidence="3">The sequence shown here is derived from an EMBL/GenBank/DDBJ whole genome shotgun (WGS) entry which is preliminary data.</text>
</comment>
<dbReference type="AlphaFoldDB" id="A0A0R1PN64"/>
<keyword evidence="4" id="KW-1185">Reference proteome</keyword>
<dbReference type="GO" id="GO:0005737">
    <property type="term" value="C:cytoplasm"/>
    <property type="evidence" value="ECO:0007669"/>
    <property type="project" value="TreeGrafter"/>
</dbReference>
<dbReference type="Gene3D" id="3.20.20.140">
    <property type="entry name" value="Metal-dependent hydrolases"/>
    <property type="match status" value="1"/>
</dbReference>
<dbReference type="InterPro" id="IPR032466">
    <property type="entry name" value="Metal_Hydrolase"/>
</dbReference>
<evidence type="ECO:0000256" key="1">
    <source>
        <dbReference type="ARBA" id="ARBA00023239"/>
    </source>
</evidence>
<feature type="domain" description="Amidohydrolase-related" evidence="2">
    <location>
        <begin position="67"/>
        <end position="304"/>
    </location>
</feature>
<dbReference type="EMBL" id="AZES01000029">
    <property type="protein sequence ID" value="KRL31780.1"/>
    <property type="molecule type" value="Genomic_DNA"/>
</dbReference>
<proteinExistence type="predicted"/>
<evidence type="ECO:0000313" key="4">
    <source>
        <dbReference type="Proteomes" id="UP000051908"/>
    </source>
</evidence>
<dbReference type="Pfam" id="PF04909">
    <property type="entry name" value="Amidohydro_2"/>
    <property type="match status" value="1"/>
</dbReference>
<dbReference type="SUPFAM" id="SSF51556">
    <property type="entry name" value="Metallo-dependent hydrolases"/>
    <property type="match status" value="1"/>
</dbReference>
<dbReference type="GO" id="GO:0016787">
    <property type="term" value="F:hydrolase activity"/>
    <property type="evidence" value="ECO:0007669"/>
    <property type="project" value="InterPro"/>
</dbReference>
<protein>
    <submittedName>
        <fullName evidence="3">Aminocarboxymuconate-semialdehyde decarboxylase</fullName>
    </submittedName>
</protein>
<evidence type="ECO:0000259" key="2">
    <source>
        <dbReference type="Pfam" id="PF04909"/>
    </source>
</evidence>
<dbReference type="GO" id="GO:0016831">
    <property type="term" value="F:carboxy-lyase activity"/>
    <property type="evidence" value="ECO:0007669"/>
    <property type="project" value="InterPro"/>
</dbReference>
<accession>A0A0R1PN64</accession>
<dbReference type="InterPro" id="IPR032465">
    <property type="entry name" value="ACMSD"/>
</dbReference>
<name>A0A0R1PN64_9LACO</name>
<dbReference type="Proteomes" id="UP000051908">
    <property type="component" value="Unassembled WGS sequence"/>
</dbReference>
<dbReference type="GO" id="GO:0019748">
    <property type="term" value="P:secondary metabolic process"/>
    <property type="evidence" value="ECO:0007669"/>
    <property type="project" value="TreeGrafter"/>
</dbReference>